<reference evidence="2 3" key="1">
    <citation type="journal article" date="2013" name="Int. J. Syst. Evol. Microbiol.">
        <title>Chryseobacterium angstadtii sp. nov., isolated from a newt tank.</title>
        <authorList>
            <person name="Kirk K.E."/>
            <person name="Hoffman J.A."/>
            <person name="Smith K.A."/>
            <person name="Strahan B.L."/>
            <person name="Failor K.C."/>
            <person name="Krebs J.E."/>
            <person name="Gale A.N."/>
            <person name="Do T.D."/>
            <person name="Sontag T.C."/>
            <person name="Batties A.M."/>
            <person name="Mistiszyn K."/>
            <person name="Newman J.D."/>
        </authorList>
    </citation>
    <scope>NUCLEOTIDE SEQUENCE [LARGE SCALE GENOMIC DNA]</scope>
    <source>
        <strain evidence="2 3">KM</strain>
    </source>
</reference>
<evidence type="ECO:0000313" key="2">
    <source>
        <dbReference type="EMBL" id="KMQ61616.1"/>
    </source>
</evidence>
<organism evidence="2 3">
    <name type="scientific">Chryseobacterium angstadtii</name>
    <dbReference type="NCBI Taxonomy" id="558151"/>
    <lineage>
        <taxon>Bacteria</taxon>
        <taxon>Pseudomonadati</taxon>
        <taxon>Bacteroidota</taxon>
        <taxon>Flavobacteriia</taxon>
        <taxon>Flavobacteriales</taxon>
        <taxon>Weeksellaceae</taxon>
        <taxon>Chryseobacterium group</taxon>
        <taxon>Chryseobacterium</taxon>
    </lineage>
</organism>
<dbReference type="STRING" id="558151.ACM46_16620"/>
<sequence length="114" mass="12341">MSTFKINIIAGPLWSNDEAQRLGGRIAAAHLGKFTGQWSTIVEGQMSVIEVEFDTQPSGSTEYTLDVLAGPIWSNEDAKEVCPSICASYGGTWNGQWTTVVEGKMSVCGCVFKF</sequence>
<dbReference type="Proteomes" id="UP000036261">
    <property type="component" value="Unassembled WGS sequence"/>
</dbReference>
<dbReference type="PATRIC" id="fig|558151.6.peg.3513"/>
<dbReference type="EMBL" id="LFND01000005">
    <property type="protein sequence ID" value="KMQ61616.1"/>
    <property type="molecule type" value="Genomic_DNA"/>
</dbReference>
<protein>
    <submittedName>
        <fullName evidence="2">Lectin MVL</fullName>
    </submittedName>
</protein>
<dbReference type="InterPro" id="IPR053754">
    <property type="entry name" value="OligoMan_bind_ChitinaseAct_sf"/>
</dbReference>
<keyword evidence="3" id="KW-1185">Reference proteome</keyword>
<gene>
    <name evidence="2" type="ORF">ACM46_16620</name>
</gene>
<dbReference type="RefSeq" id="WP_048507784.1">
    <property type="nucleotide sequence ID" value="NZ_LFND01000005.1"/>
</dbReference>
<accession>A0A0J7I759</accession>
<dbReference type="OrthoDB" id="8457000at2"/>
<comment type="caution">
    <text evidence="2">The sequence shown here is derived from an EMBL/GenBank/DDBJ whole genome shotgun (WGS) entry which is preliminary data.</text>
</comment>
<proteinExistence type="predicted"/>
<evidence type="ECO:0000259" key="1">
    <source>
        <dbReference type="Pfam" id="PF12151"/>
    </source>
</evidence>
<dbReference type="InterPro" id="IPR021992">
    <property type="entry name" value="MVL"/>
</dbReference>
<dbReference type="Gene3D" id="3.30.1490.230">
    <property type="match status" value="2"/>
</dbReference>
<dbReference type="Pfam" id="PF12151">
    <property type="entry name" value="MVL"/>
    <property type="match status" value="1"/>
</dbReference>
<name>A0A0J7I759_9FLAO</name>
<dbReference type="AlphaFoldDB" id="A0A0J7I759"/>
<feature type="domain" description="Mannan-binding protein" evidence="1">
    <location>
        <begin position="75"/>
        <end position="110"/>
    </location>
</feature>
<evidence type="ECO:0000313" key="3">
    <source>
        <dbReference type="Proteomes" id="UP000036261"/>
    </source>
</evidence>